<name>X6NTB6_RETFI</name>
<evidence type="ECO:0000256" key="1">
    <source>
        <dbReference type="SAM" id="MobiDB-lite"/>
    </source>
</evidence>
<sequence length="130" mass="15205">MILPLKQKIKKLDPGEISQNKRYNNVNNNKTRNDTHENQSQNNNKKYKNHTLSIRDLPRYRNTIYECLSTNDGQNNSNDNISKTLTTSHIRTNSSARHRKKSTSEKNLREINHFNNNIFGDKHNPSQSNN</sequence>
<evidence type="ECO:0000313" key="3">
    <source>
        <dbReference type="Proteomes" id="UP000023152"/>
    </source>
</evidence>
<proteinExistence type="predicted"/>
<dbReference type="AlphaFoldDB" id="X6NTB6"/>
<feature type="compositionally biased region" description="Low complexity" evidence="1">
    <location>
        <begin position="20"/>
        <end position="30"/>
    </location>
</feature>
<gene>
    <name evidence="2" type="ORF">RFI_08578</name>
</gene>
<reference evidence="2 3" key="1">
    <citation type="journal article" date="2013" name="Curr. Biol.">
        <title>The Genome of the Foraminiferan Reticulomyxa filosa.</title>
        <authorList>
            <person name="Glockner G."/>
            <person name="Hulsmann N."/>
            <person name="Schleicher M."/>
            <person name="Noegel A.A."/>
            <person name="Eichinger L."/>
            <person name="Gallinger C."/>
            <person name="Pawlowski J."/>
            <person name="Sierra R."/>
            <person name="Euteneuer U."/>
            <person name="Pillet L."/>
            <person name="Moustafa A."/>
            <person name="Platzer M."/>
            <person name="Groth M."/>
            <person name="Szafranski K."/>
            <person name="Schliwa M."/>
        </authorList>
    </citation>
    <scope>NUCLEOTIDE SEQUENCE [LARGE SCALE GENOMIC DNA]</scope>
</reference>
<accession>X6NTB6</accession>
<organism evidence="2 3">
    <name type="scientific">Reticulomyxa filosa</name>
    <dbReference type="NCBI Taxonomy" id="46433"/>
    <lineage>
        <taxon>Eukaryota</taxon>
        <taxon>Sar</taxon>
        <taxon>Rhizaria</taxon>
        <taxon>Retaria</taxon>
        <taxon>Foraminifera</taxon>
        <taxon>Monothalamids</taxon>
        <taxon>Reticulomyxidae</taxon>
        <taxon>Reticulomyxa</taxon>
    </lineage>
</organism>
<dbReference type="EMBL" id="ASPP01006606">
    <property type="protein sequence ID" value="ETO28552.1"/>
    <property type="molecule type" value="Genomic_DNA"/>
</dbReference>
<keyword evidence="3" id="KW-1185">Reference proteome</keyword>
<evidence type="ECO:0000313" key="2">
    <source>
        <dbReference type="EMBL" id="ETO28552.1"/>
    </source>
</evidence>
<feature type="region of interest" description="Disordered" evidence="1">
    <location>
        <begin position="13"/>
        <end position="55"/>
    </location>
</feature>
<dbReference type="Proteomes" id="UP000023152">
    <property type="component" value="Unassembled WGS sequence"/>
</dbReference>
<feature type="compositionally biased region" description="Polar residues" evidence="1">
    <location>
        <begin position="68"/>
        <end position="95"/>
    </location>
</feature>
<feature type="region of interest" description="Disordered" evidence="1">
    <location>
        <begin position="68"/>
        <end position="106"/>
    </location>
</feature>
<protein>
    <submittedName>
        <fullName evidence="2">NDT80/PhoG-like protein</fullName>
    </submittedName>
</protein>
<comment type="caution">
    <text evidence="2">The sequence shown here is derived from an EMBL/GenBank/DDBJ whole genome shotgun (WGS) entry which is preliminary data.</text>
</comment>